<dbReference type="Proteomes" id="UP000315471">
    <property type="component" value="Unassembled WGS sequence"/>
</dbReference>
<evidence type="ECO:0000313" key="1">
    <source>
        <dbReference type="EMBL" id="TWU44857.1"/>
    </source>
</evidence>
<reference evidence="1 2" key="1">
    <citation type="submission" date="2019-02" db="EMBL/GenBank/DDBJ databases">
        <title>Deep-cultivation of Planctomycetes and their phenomic and genomic characterization uncovers novel biology.</title>
        <authorList>
            <person name="Wiegand S."/>
            <person name="Jogler M."/>
            <person name="Boedeker C."/>
            <person name="Pinto D."/>
            <person name="Vollmers J."/>
            <person name="Rivas-Marin E."/>
            <person name="Kohn T."/>
            <person name="Peeters S.H."/>
            <person name="Heuer A."/>
            <person name="Rast P."/>
            <person name="Oberbeckmann S."/>
            <person name="Bunk B."/>
            <person name="Jeske O."/>
            <person name="Meyerdierks A."/>
            <person name="Storesund J.E."/>
            <person name="Kallscheuer N."/>
            <person name="Luecker S."/>
            <person name="Lage O.M."/>
            <person name="Pohl T."/>
            <person name="Merkel B.J."/>
            <person name="Hornburger P."/>
            <person name="Mueller R.-W."/>
            <person name="Bruemmer F."/>
            <person name="Labrenz M."/>
            <person name="Spormann A.M."/>
            <person name="Op Den Camp H."/>
            <person name="Overmann J."/>
            <person name="Amann R."/>
            <person name="Jetten M.S.M."/>
            <person name="Mascher T."/>
            <person name="Medema M.H."/>
            <person name="Devos D.P."/>
            <person name="Kaster A.-K."/>
            <person name="Ovreas L."/>
            <person name="Rohde M."/>
            <person name="Galperin M.Y."/>
            <person name="Jogler C."/>
        </authorList>
    </citation>
    <scope>NUCLEOTIDE SEQUENCE [LARGE SCALE GENOMIC DNA]</scope>
    <source>
        <strain evidence="1 2">Q31b</strain>
    </source>
</reference>
<protein>
    <submittedName>
        <fullName evidence="1">Uncharacterized protein</fullName>
    </submittedName>
</protein>
<dbReference type="AlphaFoldDB" id="A0A5C6EA62"/>
<organism evidence="1 2">
    <name type="scientific">Novipirellula aureliae</name>
    <dbReference type="NCBI Taxonomy" id="2527966"/>
    <lineage>
        <taxon>Bacteria</taxon>
        <taxon>Pseudomonadati</taxon>
        <taxon>Planctomycetota</taxon>
        <taxon>Planctomycetia</taxon>
        <taxon>Pirellulales</taxon>
        <taxon>Pirellulaceae</taxon>
        <taxon>Novipirellula</taxon>
    </lineage>
</organism>
<accession>A0A5C6EA62</accession>
<proteinExistence type="predicted"/>
<gene>
    <name evidence="1" type="ORF">Q31b_00270</name>
</gene>
<sequence>MEGLASEKRTVFPFLCLEGCGRTEFVPLSGHGGKSWNGIHSTLLGKRHRQLLSNIGTDSFFVPVPELSFPPEYEYHLYEYHLYEYHLIEGEYDSFARVPENRTSRRLATTGS</sequence>
<evidence type="ECO:0000313" key="2">
    <source>
        <dbReference type="Proteomes" id="UP000315471"/>
    </source>
</evidence>
<keyword evidence="2" id="KW-1185">Reference proteome</keyword>
<comment type="caution">
    <text evidence="1">The sequence shown here is derived from an EMBL/GenBank/DDBJ whole genome shotgun (WGS) entry which is preliminary data.</text>
</comment>
<dbReference type="EMBL" id="SJPY01000001">
    <property type="protein sequence ID" value="TWU44857.1"/>
    <property type="molecule type" value="Genomic_DNA"/>
</dbReference>
<name>A0A5C6EA62_9BACT</name>